<reference evidence="1" key="1">
    <citation type="submission" date="2023-04" db="EMBL/GenBank/DDBJ databases">
        <authorList>
            <person name="Vijverberg K."/>
            <person name="Xiong W."/>
            <person name="Schranz E."/>
        </authorList>
    </citation>
    <scope>NUCLEOTIDE SEQUENCE</scope>
</reference>
<dbReference type="Proteomes" id="UP001177003">
    <property type="component" value="Chromosome 4"/>
</dbReference>
<protein>
    <submittedName>
        <fullName evidence="1">Uncharacterized protein</fullName>
    </submittedName>
</protein>
<evidence type="ECO:0000313" key="1">
    <source>
        <dbReference type="EMBL" id="CAI9282460.1"/>
    </source>
</evidence>
<accession>A0AA36E5N1</accession>
<keyword evidence="2" id="KW-1185">Reference proteome</keyword>
<dbReference type="AlphaFoldDB" id="A0AA36E5N1"/>
<sequence length="141" mass="16077">MIGDFPESNIIFSDDEDFEQDYEEVPFLVRRSACMSRSEFVRNVKENPDIWCDTSRLHLFSVTPFDVFGDDDLSGIDSYGGGETVAQRMEEGMGNGGAGVDIGGGDSDGKVAGFERSKWWKRLWAWCKKLTNKYIRRRSKR</sequence>
<dbReference type="EMBL" id="OX465080">
    <property type="protein sequence ID" value="CAI9282460.1"/>
    <property type="molecule type" value="Genomic_DNA"/>
</dbReference>
<evidence type="ECO:0000313" key="2">
    <source>
        <dbReference type="Proteomes" id="UP001177003"/>
    </source>
</evidence>
<proteinExistence type="predicted"/>
<gene>
    <name evidence="1" type="ORF">LSALG_LOCUS22096</name>
</gene>
<name>A0AA36E5N1_LACSI</name>
<organism evidence="1 2">
    <name type="scientific">Lactuca saligna</name>
    <name type="common">Willowleaf lettuce</name>
    <dbReference type="NCBI Taxonomy" id="75948"/>
    <lineage>
        <taxon>Eukaryota</taxon>
        <taxon>Viridiplantae</taxon>
        <taxon>Streptophyta</taxon>
        <taxon>Embryophyta</taxon>
        <taxon>Tracheophyta</taxon>
        <taxon>Spermatophyta</taxon>
        <taxon>Magnoliopsida</taxon>
        <taxon>eudicotyledons</taxon>
        <taxon>Gunneridae</taxon>
        <taxon>Pentapetalae</taxon>
        <taxon>asterids</taxon>
        <taxon>campanulids</taxon>
        <taxon>Asterales</taxon>
        <taxon>Asteraceae</taxon>
        <taxon>Cichorioideae</taxon>
        <taxon>Cichorieae</taxon>
        <taxon>Lactucinae</taxon>
        <taxon>Lactuca</taxon>
    </lineage>
</organism>